<comment type="similarity">
    <text evidence="5 13">In the C-terminal section; belongs to the HTP reductase family.</text>
</comment>
<dbReference type="InterPro" id="IPR016193">
    <property type="entry name" value="Cytidine_deaminase-like"/>
</dbReference>
<feature type="binding site" evidence="16">
    <location>
        <position position="78"/>
    </location>
    <ligand>
        <name>Zn(2+)</name>
        <dbReference type="ChEBI" id="CHEBI:29105"/>
        <note>catalytic</note>
    </ligand>
</feature>
<dbReference type="PIRSF" id="PIRSF006769">
    <property type="entry name" value="RibD"/>
    <property type="match status" value="1"/>
</dbReference>
<dbReference type="GO" id="GO:0008703">
    <property type="term" value="F:5-amino-6-(5-phosphoribosylamino)uracil reductase activity"/>
    <property type="evidence" value="ECO:0007669"/>
    <property type="project" value="UniProtKB-EC"/>
</dbReference>
<dbReference type="AlphaFoldDB" id="A0A1X7I5X2"/>
<evidence type="ECO:0000256" key="16">
    <source>
        <dbReference type="PIRSR" id="PIRSR006769-3"/>
    </source>
</evidence>
<evidence type="ECO:0000259" key="17">
    <source>
        <dbReference type="PROSITE" id="PS51747"/>
    </source>
</evidence>
<dbReference type="SUPFAM" id="SSF53597">
    <property type="entry name" value="Dihydrofolate reductase-like"/>
    <property type="match status" value="1"/>
</dbReference>
<dbReference type="InterPro" id="IPR024072">
    <property type="entry name" value="DHFR-like_dom_sf"/>
</dbReference>
<feature type="binding site" evidence="15">
    <location>
        <position position="157"/>
    </location>
    <ligand>
        <name>NADP(+)</name>
        <dbReference type="ChEBI" id="CHEBI:58349"/>
    </ligand>
</feature>
<feature type="binding site" evidence="16">
    <location>
        <position position="53"/>
    </location>
    <ligand>
        <name>Zn(2+)</name>
        <dbReference type="ChEBI" id="CHEBI:29105"/>
        <note>catalytic</note>
    </ligand>
</feature>
<dbReference type="RefSeq" id="WP_085543435.1">
    <property type="nucleotide sequence ID" value="NZ_FXBB01000001.1"/>
</dbReference>
<reference evidence="19" key="1">
    <citation type="submission" date="2017-04" db="EMBL/GenBank/DDBJ databases">
        <authorList>
            <person name="Varghese N."/>
            <person name="Submissions S."/>
        </authorList>
    </citation>
    <scope>NUCLEOTIDE SEQUENCE [LARGE SCALE GENOMIC DNA]</scope>
    <source>
        <strain evidence="19">USBA 82</strain>
    </source>
</reference>
<dbReference type="Proteomes" id="UP000193355">
    <property type="component" value="Unassembled WGS sequence"/>
</dbReference>
<dbReference type="CDD" id="cd01284">
    <property type="entry name" value="Riboflavin_deaminase-reductase"/>
    <property type="match status" value="1"/>
</dbReference>
<evidence type="ECO:0000256" key="2">
    <source>
        <dbReference type="ARBA" id="ARBA00004882"/>
    </source>
</evidence>
<comment type="catalytic activity">
    <reaction evidence="13">
        <text>2,5-diamino-6-hydroxy-4-(5-phosphoribosylamino)-pyrimidine + H2O + H(+) = 5-amino-6-(5-phospho-D-ribosylamino)uracil + NH4(+)</text>
        <dbReference type="Rhea" id="RHEA:21868"/>
        <dbReference type="ChEBI" id="CHEBI:15377"/>
        <dbReference type="ChEBI" id="CHEBI:15378"/>
        <dbReference type="ChEBI" id="CHEBI:28938"/>
        <dbReference type="ChEBI" id="CHEBI:58453"/>
        <dbReference type="ChEBI" id="CHEBI:58614"/>
        <dbReference type="EC" id="3.5.4.26"/>
    </reaction>
</comment>
<comment type="catalytic activity">
    <reaction evidence="13">
        <text>5-amino-6-(5-phospho-D-ribitylamino)uracil + NADP(+) = 5-amino-6-(5-phospho-D-ribosylamino)uracil + NADPH + H(+)</text>
        <dbReference type="Rhea" id="RHEA:17845"/>
        <dbReference type="ChEBI" id="CHEBI:15378"/>
        <dbReference type="ChEBI" id="CHEBI:57783"/>
        <dbReference type="ChEBI" id="CHEBI:58349"/>
        <dbReference type="ChEBI" id="CHEBI:58421"/>
        <dbReference type="ChEBI" id="CHEBI:58453"/>
        <dbReference type="EC" id="1.1.1.193"/>
    </reaction>
</comment>
<evidence type="ECO:0000256" key="12">
    <source>
        <dbReference type="ARBA" id="ARBA00023268"/>
    </source>
</evidence>
<evidence type="ECO:0000256" key="6">
    <source>
        <dbReference type="ARBA" id="ARBA00022619"/>
    </source>
</evidence>
<sequence length="346" mass="37311">MTRVDDQIYMRRALSLAMRGTGFTSPNPMVGCVIVKEGIVVGEGYHRRWGGPHAEVEALSMAGNHSFGSTVYVTLEPCSHRGKTPPCAPALVERGISRCVVATVDPDERVMGRGLDLLRTSGIEVSVGLLEDEARWLNRGFIKGALTSMPWVTIKAAVGLDGKIALKDGSSRWISGELSRVKAHLLRSQNDGILVGKGTVISDDPSLTVREVAGPSPVPVILGTVGDDRKIRSDSRTIVYDDGFIKREGLKNILLDLHRRGIRRLMVEGGGAVISSFLCEGLADELSLFIAPKIMGEGVSVASCLSIGSMEEALGVRTLSVKRQSEDLWFEGVFPCSLDLLKRSEG</sequence>
<feature type="binding site" evidence="15">
    <location>
        <position position="207"/>
    </location>
    <ligand>
        <name>substrate</name>
    </ligand>
</feature>
<evidence type="ECO:0000256" key="4">
    <source>
        <dbReference type="ARBA" id="ARBA00005259"/>
    </source>
</evidence>
<dbReference type="InterPro" id="IPR004794">
    <property type="entry name" value="Eubact_RibD"/>
</dbReference>
<dbReference type="FunFam" id="3.40.140.10:FF:000025">
    <property type="entry name" value="Riboflavin biosynthesis protein RibD"/>
    <property type="match status" value="1"/>
</dbReference>
<dbReference type="Pfam" id="PF01872">
    <property type="entry name" value="RibD_C"/>
    <property type="match status" value="1"/>
</dbReference>
<keyword evidence="11 13" id="KW-0560">Oxidoreductase</keyword>
<evidence type="ECO:0000256" key="11">
    <source>
        <dbReference type="ARBA" id="ARBA00023002"/>
    </source>
</evidence>
<dbReference type="InterPro" id="IPR002734">
    <property type="entry name" value="RibDG_C"/>
</dbReference>
<comment type="pathway">
    <text evidence="3 13">Cofactor biosynthesis; riboflavin biosynthesis; 5-amino-6-(D-ribitylamino)uracil from GTP: step 3/4.</text>
</comment>
<dbReference type="Gene3D" id="3.40.430.10">
    <property type="entry name" value="Dihydrofolate Reductase, subunit A"/>
    <property type="match status" value="1"/>
</dbReference>
<dbReference type="EC" id="3.5.4.26" evidence="13"/>
<feature type="binding site" evidence="15">
    <location>
        <position position="268"/>
    </location>
    <ligand>
        <name>substrate</name>
    </ligand>
</feature>
<feature type="binding site" evidence="15">
    <location>
        <position position="203"/>
    </location>
    <ligand>
        <name>substrate</name>
    </ligand>
</feature>
<feature type="binding site" evidence="15">
    <location>
        <position position="173"/>
    </location>
    <ligand>
        <name>NADP(+)</name>
        <dbReference type="ChEBI" id="CHEBI:58349"/>
    </ligand>
</feature>
<evidence type="ECO:0000256" key="7">
    <source>
        <dbReference type="ARBA" id="ARBA00022723"/>
    </source>
</evidence>
<evidence type="ECO:0000256" key="13">
    <source>
        <dbReference type="PIRNR" id="PIRNR006769"/>
    </source>
</evidence>
<evidence type="ECO:0000313" key="19">
    <source>
        <dbReference type="Proteomes" id="UP000193355"/>
    </source>
</evidence>
<feature type="binding site" evidence="16">
    <location>
        <position position="87"/>
    </location>
    <ligand>
        <name>Zn(2+)</name>
        <dbReference type="ChEBI" id="CHEBI:29105"/>
        <note>catalytic</note>
    </ligand>
</feature>
<dbReference type="InterPro" id="IPR016192">
    <property type="entry name" value="APOBEC/CMP_deaminase_Zn-bd"/>
</dbReference>
<feature type="active site" description="Proton donor" evidence="14">
    <location>
        <position position="55"/>
    </location>
</feature>
<keyword evidence="19" id="KW-1185">Reference proteome</keyword>
<dbReference type="SUPFAM" id="SSF53927">
    <property type="entry name" value="Cytidine deaminase-like"/>
    <property type="match status" value="1"/>
</dbReference>
<evidence type="ECO:0000256" key="14">
    <source>
        <dbReference type="PIRSR" id="PIRSR006769-1"/>
    </source>
</evidence>
<feature type="binding site" evidence="15">
    <location>
        <position position="187"/>
    </location>
    <ligand>
        <name>substrate</name>
    </ligand>
</feature>
<dbReference type="GO" id="GO:0008835">
    <property type="term" value="F:diaminohydroxyphosphoribosylaminopyrimidine deaminase activity"/>
    <property type="evidence" value="ECO:0007669"/>
    <property type="project" value="UniProtKB-EC"/>
</dbReference>
<protein>
    <recommendedName>
        <fullName evidence="13">Riboflavin biosynthesis protein RibD</fullName>
    </recommendedName>
    <domain>
        <recommendedName>
            <fullName evidence="13">Diaminohydroxyphosphoribosylaminopyrimidine deaminase</fullName>
            <shortName evidence="13">DRAP deaminase</shortName>
            <ecNumber evidence="13">3.5.4.26</ecNumber>
        </recommendedName>
        <alternativeName>
            <fullName evidence="13">Riboflavin-specific deaminase</fullName>
        </alternativeName>
    </domain>
    <domain>
        <recommendedName>
            <fullName evidence="13">5-amino-6-(5-phosphoribosylamino)uracil reductase</fullName>
            <ecNumber evidence="13">1.1.1.193</ecNumber>
        </recommendedName>
        <alternativeName>
            <fullName evidence="13">HTP reductase</fullName>
        </alternativeName>
    </domain>
</protein>
<gene>
    <name evidence="18" type="ORF">SAMN06275492_101146</name>
</gene>
<dbReference type="InterPro" id="IPR002125">
    <property type="entry name" value="CMP_dCMP_dom"/>
</dbReference>
<feature type="binding site" evidence="15">
    <location>
        <position position="199"/>
    </location>
    <ligand>
        <name>NADP(+)</name>
        <dbReference type="ChEBI" id="CHEBI:58349"/>
    </ligand>
</feature>
<comment type="pathway">
    <text evidence="2 13">Cofactor biosynthesis; riboflavin biosynthesis; 5-amino-6-(D-ribitylamino)uracil from GTP: step 2/4.</text>
</comment>
<evidence type="ECO:0000256" key="8">
    <source>
        <dbReference type="ARBA" id="ARBA00022801"/>
    </source>
</evidence>
<organism evidence="18 19">
    <name type="scientific">Dethiosulfovibrio salsuginis</name>
    <dbReference type="NCBI Taxonomy" id="561720"/>
    <lineage>
        <taxon>Bacteria</taxon>
        <taxon>Thermotogati</taxon>
        <taxon>Synergistota</taxon>
        <taxon>Synergistia</taxon>
        <taxon>Synergistales</taxon>
        <taxon>Dethiosulfovibrionaceae</taxon>
        <taxon>Dethiosulfovibrio</taxon>
    </lineage>
</organism>
<feature type="binding site" evidence="15">
    <location>
        <begin position="270"/>
        <end position="276"/>
    </location>
    <ligand>
        <name>NADP(+)</name>
        <dbReference type="ChEBI" id="CHEBI:58349"/>
    </ligand>
</feature>
<dbReference type="EC" id="1.1.1.193" evidence="13"/>
<evidence type="ECO:0000256" key="15">
    <source>
        <dbReference type="PIRSR" id="PIRSR006769-2"/>
    </source>
</evidence>
<keyword evidence="10 13" id="KW-0521">NADP</keyword>
<dbReference type="PROSITE" id="PS51747">
    <property type="entry name" value="CYT_DCMP_DEAMINASES_2"/>
    <property type="match status" value="1"/>
</dbReference>
<evidence type="ECO:0000313" key="18">
    <source>
        <dbReference type="EMBL" id="SMG09898.1"/>
    </source>
</evidence>
<dbReference type="EMBL" id="FXBB01000001">
    <property type="protein sequence ID" value="SMG09898.1"/>
    <property type="molecule type" value="Genomic_DNA"/>
</dbReference>
<dbReference type="STRING" id="561720.SAMN06275492_101146"/>
<dbReference type="GO" id="GO:0008270">
    <property type="term" value="F:zinc ion binding"/>
    <property type="evidence" value="ECO:0007669"/>
    <property type="project" value="InterPro"/>
</dbReference>
<accession>A0A1X7I5X2</accession>
<evidence type="ECO:0000256" key="9">
    <source>
        <dbReference type="ARBA" id="ARBA00022833"/>
    </source>
</evidence>
<evidence type="ECO:0000256" key="3">
    <source>
        <dbReference type="ARBA" id="ARBA00004910"/>
    </source>
</evidence>
<feature type="domain" description="CMP/dCMP-type deaminase" evidence="17">
    <location>
        <begin position="4"/>
        <end position="126"/>
    </location>
</feature>
<dbReference type="OrthoDB" id="9800865at2"/>
<dbReference type="PANTHER" id="PTHR38011:SF7">
    <property type="entry name" value="2,5-DIAMINO-6-RIBOSYLAMINO-4(3H)-PYRIMIDINONE 5'-PHOSPHATE REDUCTASE"/>
    <property type="match status" value="1"/>
</dbReference>
<dbReference type="Pfam" id="PF00383">
    <property type="entry name" value="dCMP_cyt_deam_1"/>
    <property type="match status" value="1"/>
</dbReference>
<comment type="function">
    <text evidence="1 13">Converts 2,5-diamino-6-(ribosylamino)-4(3h)-pyrimidinone 5'-phosphate into 5-amino-6-(ribosylamino)-2,4(1h,3h)-pyrimidinedione 5'-phosphate.</text>
</comment>
<feature type="binding site" evidence="15">
    <location>
        <position position="171"/>
    </location>
    <ligand>
        <name>substrate</name>
    </ligand>
</feature>
<dbReference type="GO" id="GO:0009231">
    <property type="term" value="P:riboflavin biosynthetic process"/>
    <property type="evidence" value="ECO:0007669"/>
    <property type="project" value="UniProtKB-UniPathway"/>
</dbReference>
<feature type="binding site" evidence="15">
    <location>
        <position position="210"/>
    </location>
    <ligand>
        <name>substrate</name>
    </ligand>
</feature>
<dbReference type="Gene3D" id="3.40.140.10">
    <property type="entry name" value="Cytidine Deaminase, domain 2"/>
    <property type="match status" value="1"/>
</dbReference>
<evidence type="ECO:0000256" key="10">
    <source>
        <dbReference type="ARBA" id="ARBA00022857"/>
    </source>
</evidence>
<comment type="similarity">
    <text evidence="4 13">In the N-terminal section; belongs to the cytidine and deoxycytidylate deaminase family.</text>
</comment>
<comment type="cofactor">
    <cofactor evidence="13 16">
        <name>Zn(2+)</name>
        <dbReference type="ChEBI" id="CHEBI:29105"/>
    </cofactor>
    <text evidence="13 16">Binds 1 zinc ion.</text>
</comment>
<evidence type="ECO:0000256" key="1">
    <source>
        <dbReference type="ARBA" id="ARBA00002151"/>
    </source>
</evidence>
<keyword evidence="8 13" id="KW-0378">Hydrolase</keyword>
<keyword evidence="6 13" id="KW-0686">Riboflavin biosynthesis</keyword>
<dbReference type="UniPathway" id="UPA00275">
    <property type="reaction ID" value="UER00401"/>
</dbReference>
<keyword evidence="9 13" id="KW-0862">Zinc</keyword>
<proteinExistence type="inferred from homology"/>
<dbReference type="InterPro" id="IPR050765">
    <property type="entry name" value="Riboflavin_Biosynth_HTPR"/>
</dbReference>
<keyword evidence="7 13" id="KW-0479">Metal-binding</keyword>
<dbReference type="NCBIfam" id="TIGR00326">
    <property type="entry name" value="eubact_ribD"/>
    <property type="match status" value="1"/>
</dbReference>
<name>A0A1X7I5X2_9BACT</name>
<evidence type="ECO:0000256" key="5">
    <source>
        <dbReference type="ARBA" id="ARBA00007417"/>
    </source>
</evidence>
<dbReference type="PROSITE" id="PS00903">
    <property type="entry name" value="CYT_DCMP_DEAMINASES_1"/>
    <property type="match status" value="1"/>
</dbReference>
<dbReference type="PANTHER" id="PTHR38011">
    <property type="entry name" value="DIHYDROFOLATE REDUCTASE FAMILY PROTEIN (AFU_ORTHOLOGUE AFUA_8G06820)"/>
    <property type="match status" value="1"/>
</dbReference>
<keyword evidence="12" id="KW-0511">Multifunctional enzyme</keyword>